<feature type="domain" description="DUF4143" evidence="2">
    <location>
        <begin position="208"/>
        <end position="351"/>
    </location>
</feature>
<dbReference type="InterPro" id="IPR041682">
    <property type="entry name" value="AAA_14"/>
</dbReference>
<feature type="domain" description="AAA" evidence="1">
    <location>
        <begin position="31"/>
        <end position="156"/>
    </location>
</feature>
<reference evidence="3" key="1">
    <citation type="journal article" date="2020" name="mSystems">
        <title>Genome- and Community-Level Interaction Insights into Carbon Utilization and Element Cycling Functions of Hydrothermarchaeota in Hydrothermal Sediment.</title>
        <authorList>
            <person name="Zhou Z."/>
            <person name="Liu Y."/>
            <person name="Xu W."/>
            <person name="Pan J."/>
            <person name="Luo Z.H."/>
            <person name="Li M."/>
        </authorList>
    </citation>
    <scope>NUCLEOTIDE SEQUENCE [LARGE SCALE GENOMIC DNA]</scope>
    <source>
        <strain evidence="3">SpSt-116</strain>
    </source>
</reference>
<evidence type="ECO:0000259" key="1">
    <source>
        <dbReference type="Pfam" id="PF13173"/>
    </source>
</evidence>
<evidence type="ECO:0000313" key="3">
    <source>
        <dbReference type="EMBL" id="HDP16138.1"/>
    </source>
</evidence>
<dbReference type="InterPro" id="IPR027417">
    <property type="entry name" value="P-loop_NTPase"/>
</dbReference>
<sequence length="411" mass="47945">MGFLREVTEEYLGALRYVKEVPRDVELPVGRDIVALVGPRRAGKTFLMLRYAEDLLDSGKQALYVSFDEFQFRGIDARKLAEMAREEYPSGEVYLFLDEVQEWEGWDVKLRWLHDVKDFFLYVTGSSSILQSSEIPSRLRGRYVSVLLLPFSFREVSRQEKVDVVTFRERGAIRALLNDYLTWGGFPEVWIYRSREKLVSLLETMFYRDVMERHRVRDTAVFLEVARLVISSYSCPVTWHSVRRALRSSGVSVDVKTVMSYVEYMRQAYLVFLVKRFTYSDREALAAPKKIYLVDPGIATLLEKPMDKGRRAENLVFLELVRRGYEPYYYVTRSGKEVDFVTKKEKMIVEVALEDWEKHVGKVAEAARELGVNETTIVTWDAEGEEKVGNRRVDIVPLWKWLLQESTKSKP</sequence>
<evidence type="ECO:0000259" key="2">
    <source>
        <dbReference type="Pfam" id="PF13635"/>
    </source>
</evidence>
<dbReference type="Pfam" id="PF13635">
    <property type="entry name" value="DUF4143"/>
    <property type="match status" value="1"/>
</dbReference>
<accession>A0A7C1CHL8</accession>
<dbReference type="PANTHER" id="PTHR33295:SF21">
    <property type="entry name" value="ATPASE, AAA SUPERFAMILY-RELATED"/>
    <property type="match status" value="1"/>
</dbReference>
<protein>
    <submittedName>
        <fullName evidence="3">ATP-binding protein</fullName>
    </submittedName>
</protein>
<comment type="caution">
    <text evidence="3">The sequence shown here is derived from an EMBL/GenBank/DDBJ whole genome shotgun (WGS) entry which is preliminary data.</text>
</comment>
<keyword evidence="3" id="KW-0547">Nucleotide-binding</keyword>
<dbReference type="EMBL" id="DSAY01000196">
    <property type="protein sequence ID" value="HDP16138.1"/>
    <property type="molecule type" value="Genomic_DNA"/>
</dbReference>
<dbReference type="InterPro" id="IPR025420">
    <property type="entry name" value="DUF4143"/>
</dbReference>
<dbReference type="SUPFAM" id="SSF52540">
    <property type="entry name" value="P-loop containing nucleoside triphosphate hydrolases"/>
    <property type="match status" value="1"/>
</dbReference>
<dbReference type="AlphaFoldDB" id="A0A7C1CHL8"/>
<dbReference type="PANTHER" id="PTHR33295">
    <property type="entry name" value="ATPASE"/>
    <property type="match status" value="1"/>
</dbReference>
<name>A0A7C1CHL8_9CREN</name>
<proteinExistence type="predicted"/>
<keyword evidence="3" id="KW-0067">ATP-binding</keyword>
<gene>
    <name evidence="3" type="ORF">ENN26_10260</name>
</gene>
<dbReference type="Pfam" id="PF13173">
    <property type="entry name" value="AAA_14"/>
    <property type="match status" value="1"/>
</dbReference>
<organism evidence="3">
    <name type="scientific">Thermofilum adornatum</name>
    <dbReference type="NCBI Taxonomy" id="1365176"/>
    <lineage>
        <taxon>Archaea</taxon>
        <taxon>Thermoproteota</taxon>
        <taxon>Thermoprotei</taxon>
        <taxon>Thermofilales</taxon>
        <taxon>Thermofilaceae</taxon>
        <taxon>Thermofilum</taxon>
    </lineage>
</organism>
<dbReference type="GO" id="GO:0005524">
    <property type="term" value="F:ATP binding"/>
    <property type="evidence" value="ECO:0007669"/>
    <property type="project" value="UniProtKB-KW"/>
</dbReference>
<dbReference type="Gene3D" id="3.40.50.300">
    <property type="entry name" value="P-loop containing nucleotide triphosphate hydrolases"/>
    <property type="match status" value="1"/>
</dbReference>